<sequence length="120" mass="13311">MSSLSSQAVVNQLVPPSRAYNLEFYTDVQDLSYLQYHLDRDPCSAKYRKLTKELCEVIEDYGLVNFTNIGYSGISENVLAASNDGTSTEDGEQARRASEDHQDNPKDESLAEKAAAQSLL</sequence>
<name>U5CT18_AMBTC</name>
<accession>U5CT18</accession>
<dbReference type="Proteomes" id="UP000017836">
    <property type="component" value="Unassembled WGS sequence"/>
</dbReference>
<dbReference type="EMBL" id="KI392446">
    <property type="protein sequence ID" value="ERN16406.1"/>
    <property type="molecule type" value="Genomic_DNA"/>
</dbReference>
<dbReference type="eggNOG" id="KOG1533">
    <property type="taxonomic scope" value="Eukaryota"/>
</dbReference>
<evidence type="ECO:0000256" key="1">
    <source>
        <dbReference type="SAM" id="MobiDB-lite"/>
    </source>
</evidence>
<dbReference type="HOGENOM" id="CLU_2052788_0_0_1"/>
<organism evidence="2 3">
    <name type="scientific">Amborella trichopoda</name>
    <dbReference type="NCBI Taxonomy" id="13333"/>
    <lineage>
        <taxon>Eukaryota</taxon>
        <taxon>Viridiplantae</taxon>
        <taxon>Streptophyta</taxon>
        <taxon>Embryophyta</taxon>
        <taxon>Tracheophyta</taxon>
        <taxon>Spermatophyta</taxon>
        <taxon>Magnoliopsida</taxon>
        <taxon>Amborellales</taxon>
        <taxon>Amborellaceae</taxon>
        <taxon>Amborella</taxon>
    </lineage>
</organism>
<protein>
    <submittedName>
        <fullName evidence="2">Uncharacterized protein</fullName>
    </submittedName>
</protein>
<feature type="region of interest" description="Disordered" evidence="1">
    <location>
        <begin position="81"/>
        <end position="120"/>
    </location>
</feature>
<evidence type="ECO:0000313" key="2">
    <source>
        <dbReference type="EMBL" id="ERN16406.1"/>
    </source>
</evidence>
<dbReference type="AlphaFoldDB" id="U5CT18"/>
<reference evidence="3" key="1">
    <citation type="journal article" date="2013" name="Science">
        <title>The Amborella genome and the evolution of flowering plants.</title>
        <authorList>
            <consortium name="Amborella Genome Project"/>
        </authorList>
    </citation>
    <scope>NUCLEOTIDE SEQUENCE [LARGE SCALE GENOMIC DNA]</scope>
</reference>
<proteinExistence type="predicted"/>
<dbReference type="STRING" id="13333.U5CT18"/>
<keyword evidence="3" id="KW-1185">Reference proteome</keyword>
<evidence type="ECO:0000313" key="3">
    <source>
        <dbReference type="Proteomes" id="UP000017836"/>
    </source>
</evidence>
<feature type="compositionally biased region" description="Basic and acidic residues" evidence="1">
    <location>
        <begin position="92"/>
        <end position="111"/>
    </location>
</feature>
<dbReference type="Gramene" id="ERN16406">
    <property type="protein sequence ID" value="ERN16406"/>
    <property type="gene ID" value="AMTR_s00052p00145550"/>
</dbReference>
<gene>
    <name evidence="2" type="ORF">AMTR_s00052p00145550</name>
</gene>